<evidence type="ECO:0000313" key="2">
    <source>
        <dbReference type="EMBL" id="KKK62469.1"/>
    </source>
</evidence>
<organism evidence="2">
    <name type="scientific">marine sediment metagenome</name>
    <dbReference type="NCBI Taxonomy" id="412755"/>
    <lineage>
        <taxon>unclassified sequences</taxon>
        <taxon>metagenomes</taxon>
        <taxon>ecological metagenomes</taxon>
    </lineage>
</organism>
<gene>
    <name evidence="2" type="ORF">LCGC14_3004010</name>
</gene>
<feature type="non-terminal residue" evidence="2">
    <location>
        <position position="1"/>
    </location>
</feature>
<feature type="region of interest" description="Disordered" evidence="1">
    <location>
        <begin position="76"/>
        <end position="121"/>
    </location>
</feature>
<protein>
    <submittedName>
        <fullName evidence="2">Uncharacterized protein</fullName>
    </submittedName>
</protein>
<dbReference type="EMBL" id="LAZR01061977">
    <property type="protein sequence ID" value="KKK62469.1"/>
    <property type="molecule type" value="Genomic_DNA"/>
</dbReference>
<accession>A0A0F8Z7U7</accession>
<comment type="caution">
    <text evidence="2">The sequence shown here is derived from an EMBL/GenBank/DDBJ whole genome shotgun (WGS) entry which is preliminary data.</text>
</comment>
<proteinExistence type="predicted"/>
<evidence type="ECO:0000256" key="1">
    <source>
        <dbReference type="SAM" id="MobiDB-lite"/>
    </source>
</evidence>
<dbReference type="AlphaFoldDB" id="A0A0F8Z7U7"/>
<name>A0A0F8Z7U7_9ZZZZ</name>
<feature type="compositionally biased region" description="Basic and acidic residues" evidence="1">
    <location>
        <begin position="76"/>
        <end position="101"/>
    </location>
</feature>
<reference evidence="2" key="1">
    <citation type="journal article" date="2015" name="Nature">
        <title>Complex archaea that bridge the gap between prokaryotes and eukaryotes.</title>
        <authorList>
            <person name="Spang A."/>
            <person name="Saw J.H."/>
            <person name="Jorgensen S.L."/>
            <person name="Zaremba-Niedzwiedzka K."/>
            <person name="Martijn J."/>
            <person name="Lind A.E."/>
            <person name="van Eijk R."/>
            <person name="Schleper C."/>
            <person name="Guy L."/>
            <person name="Ettema T.J."/>
        </authorList>
    </citation>
    <scope>NUCLEOTIDE SEQUENCE</scope>
</reference>
<sequence length="121" mass="13439">HQDTVQGRESGKTDPGLFDRARFIASLEDDMDWETFVEWTHRFIREVPAQARDGGGKPVGSRHPIGEYLGNIRDISAQEKAHAADKAKHSAGDGISEERARQIANEEDEKQNAVIKLTKGS</sequence>